<evidence type="ECO:0000256" key="5">
    <source>
        <dbReference type="ARBA" id="ARBA00038344"/>
    </source>
</evidence>
<dbReference type="PANTHER" id="PTHR22852:SF0">
    <property type="entry name" value="DENTICLELESS PROTEIN HOMOLOG"/>
    <property type="match status" value="1"/>
</dbReference>
<dbReference type="InterPro" id="IPR015943">
    <property type="entry name" value="WD40/YVTN_repeat-like_dom_sf"/>
</dbReference>
<comment type="similarity">
    <text evidence="5">Belongs to the WD repeat cdt2 family.</text>
</comment>
<sequence length="497" mass="55344">MSLPRKRKSNNPTRISQHSCLNTPFTFSRSSNKRTSSCLSSNSSSTQVSFSLIPTIDTCYKPKFIRESTMPPVSALFHRQIQGHSFAQAPQGNRNTFPAFIFNLLKRTYIVSQRFYIKDFVSTEKDVYKFMSENNTAAPPFGCTFNNIESNGRLLAVADEEGRVNILDTSFDNSIENERTRISWHAHNNAVFDVQWTHDDKRVITVSGDQTAGLWDVETRKCLGNFYGHTSSVKSVTINPFDNHIFATASRDGNVMIWDTRCSGSLLNSGEYRHRPVDIIKHAHSLNFVPPSPKRRKVGTNFTNDTSHSVTAVQFLTHAPSLLSSAGAADGLVKIWDTRKHGSHSLKPYITPVATSLHKGPTKRAHGISSLALDPMGHRIFAASTNNQISMYSTTSLGSPIATFNSSTYKCSSFYVKIALSPDTKFLVSGSSDKNLYIWEVDSPKKAPLILKAHENEVTSVSWSNNDIEHVMLSSQVIEFVFPELISLKCTSVGLLF</sequence>
<comment type="pathway">
    <text evidence="1">Protein modification; protein ubiquitination.</text>
</comment>
<keyword evidence="3" id="KW-0677">Repeat</keyword>
<dbReference type="PROSITE" id="PS50082">
    <property type="entry name" value="WD_REPEATS_2"/>
    <property type="match status" value="3"/>
</dbReference>
<dbReference type="Proteomes" id="UP001479436">
    <property type="component" value="Unassembled WGS sequence"/>
</dbReference>
<protein>
    <submittedName>
        <fullName evidence="7">Uncharacterized protein</fullName>
    </submittedName>
</protein>
<dbReference type="PANTHER" id="PTHR22852">
    <property type="entry name" value="LETHAL 2 DENTICLELESS PROTEIN RETINOIC ACID-REGULATED NUCLEAR MATRIX-ASSOCIATED PROTEIN"/>
    <property type="match status" value="1"/>
</dbReference>
<evidence type="ECO:0000256" key="2">
    <source>
        <dbReference type="ARBA" id="ARBA00022574"/>
    </source>
</evidence>
<dbReference type="InterPro" id="IPR051865">
    <property type="entry name" value="WD-repeat_CDT2_adapter"/>
</dbReference>
<dbReference type="SUPFAM" id="SSF50978">
    <property type="entry name" value="WD40 repeat-like"/>
    <property type="match status" value="1"/>
</dbReference>
<evidence type="ECO:0000313" key="8">
    <source>
        <dbReference type="Proteomes" id="UP001479436"/>
    </source>
</evidence>
<feature type="repeat" description="WD" evidence="6">
    <location>
        <begin position="418"/>
        <end position="449"/>
    </location>
</feature>
<dbReference type="SMART" id="SM00320">
    <property type="entry name" value="WD40"/>
    <property type="match status" value="5"/>
</dbReference>
<dbReference type="PROSITE" id="PS00678">
    <property type="entry name" value="WD_REPEATS_1"/>
    <property type="match status" value="2"/>
</dbReference>
<evidence type="ECO:0000256" key="1">
    <source>
        <dbReference type="ARBA" id="ARBA00004906"/>
    </source>
</evidence>
<comment type="caution">
    <text evidence="7">The sequence shown here is derived from an EMBL/GenBank/DDBJ whole genome shotgun (WGS) entry which is preliminary data.</text>
</comment>
<dbReference type="Pfam" id="PF00400">
    <property type="entry name" value="WD40"/>
    <property type="match status" value="4"/>
</dbReference>
<dbReference type="PRINTS" id="PR00320">
    <property type="entry name" value="GPROTEINBRPT"/>
</dbReference>
<dbReference type="Gene3D" id="2.130.10.10">
    <property type="entry name" value="YVTN repeat-like/Quinoprotein amine dehydrogenase"/>
    <property type="match status" value="2"/>
</dbReference>
<evidence type="ECO:0000313" key="7">
    <source>
        <dbReference type="EMBL" id="KAK9719609.1"/>
    </source>
</evidence>
<evidence type="ECO:0000256" key="3">
    <source>
        <dbReference type="ARBA" id="ARBA00022737"/>
    </source>
</evidence>
<dbReference type="InterPro" id="IPR019775">
    <property type="entry name" value="WD40_repeat_CS"/>
</dbReference>
<feature type="repeat" description="WD" evidence="6">
    <location>
        <begin position="184"/>
        <end position="225"/>
    </location>
</feature>
<evidence type="ECO:0000256" key="4">
    <source>
        <dbReference type="ARBA" id="ARBA00022786"/>
    </source>
</evidence>
<evidence type="ECO:0000256" key="6">
    <source>
        <dbReference type="PROSITE-ProRule" id="PRU00221"/>
    </source>
</evidence>
<keyword evidence="8" id="KW-1185">Reference proteome</keyword>
<feature type="repeat" description="WD" evidence="6">
    <location>
        <begin position="226"/>
        <end position="261"/>
    </location>
</feature>
<dbReference type="InterPro" id="IPR036322">
    <property type="entry name" value="WD40_repeat_dom_sf"/>
</dbReference>
<reference evidence="7 8" key="1">
    <citation type="submission" date="2023-04" db="EMBL/GenBank/DDBJ databases">
        <title>Genome of Basidiobolus ranarum AG-B5.</title>
        <authorList>
            <person name="Stajich J.E."/>
            <person name="Carter-House D."/>
            <person name="Gryganskyi A."/>
        </authorList>
    </citation>
    <scope>NUCLEOTIDE SEQUENCE [LARGE SCALE GENOMIC DNA]</scope>
    <source>
        <strain evidence="7 8">AG-B5</strain>
    </source>
</reference>
<dbReference type="InterPro" id="IPR001680">
    <property type="entry name" value="WD40_rpt"/>
</dbReference>
<dbReference type="PROSITE" id="PS50294">
    <property type="entry name" value="WD_REPEATS_REGION"/>
    <property type="match status" value="2"/>
</dbReference>
<dbReference type="EMBL" id="JASJQH010007043">
    <property type="protein sequence ID" value="KAK9719609.1"/>
    <property type="molecule type" value="Genomic_DNA"/>
</dbReference>
<organism evidence="7 8">
    <name type="scientific">Basidiobolus ranarum</name>
    <dbReference type="NCBI Taxonomy" id="34480"/>
    <lineage>
        <taxon>Eukaryota</taxon>
        <taxon>Fungi</taxon>
        <taxon>Fungi incertae sedis</taxon>
        <taxon>Zoopagomycota</taxon>
        <taxon>Entomophthoromycotina</taxon>
        <taxon>Basidiobolomycetes</taxon>
        <taxon>Basidiobolales</taxon>
        <taxon>Basidiobolaceae</taxon>
        <taxon>Basidiobolus</taxon>
    </lineage>
</organism>
<name>A0ABR2W4H6_9FUNG</name>
<proteinExistence type="inferred from homology"/>
<gene>
    <name evidence="7" type="ORF">K7432_004711</name>
</gene>
<keyword evidence="4" id="KW-0833">Ubl conjugation pathway</keyword>
<dbReference type="InterPro" id="IPR020472">
    <property type="entry name" value="WD40_PAC1"/>
</dbReference>
<keyword evidence="2 6" id="KW-0853">WD repeat</keyword>
<accession>A0ABR2W4H6</accession>